<keyword evidence="2" id="KW-1185">Reference proteome</keyword>
<dbReference type="Gene3D" id="3.40.1090.10">
    <property type="entry name" value="Cytosolic phospholipase A2 catalytic domain"/>
    <property type="match status" value="1"/>
</dbReference>
<dbReference type="HOGENOM" id="CLU_2429997_0_0_1"/>
<dbReference type="SUPFAM" id="SSF52151">
    <property type="entry name" value="FabD/lysophospholipase-like"/>
    <property type="match status" value="1"/>
</dbReference>
<evidence type="ECO:0008006" key="3">
    <source>
        <dbReference type="Google" id="ProtNLM"/>
    </source>
</evidence>
<dbReference type="Gramene" id="ERN11243">
    <property type="protein sequence ID" value="ERN11243"/>
    <property type="gene ID" value="AMTR_s00024p00230520"/>
</dbReference>
<dbReference type="PANTHER" id="PTHR32176:SF92">
    <property type="entry name" value="XYLOSE ISOMERASE"/>
    <property type="match status" value="1"/>
</dbReference>
<reference evidence="2" key="1">
    <citation type="journal article" date="2013" name="Science">
        <title>The Amborella genome and the evolution of flowering plants.</title>
        <authorList>
            <consortium name="Amborella Genome Project"/>
        </authorList>
    </citation>
    <scope>NUCLEOTIDE SEQUENCE [LARGE SCALE GENOMIC DNA]</scope>
</reference>
<dbReference type="EMBL" id="KI392710">
    <property type="protein sequence ID" value="ERN11243.1"/>
    <property type="molecule type" value="Genomic_DNA"/>
</dbReference>
<name>W1PT79_AMBTC</name>
<evidence type="ECO:0000313" key="1">
    <source>
        <dbReference type="EMBL" id="ERN11243.1"/>
    </source>
</evidence>
<organism evidence="1 2">
    <name type="scientific">Amborella trichopoda</name>
    <dbReference type="NCBI Taxonomy" id="13333"/>
    <lineage>
        <taxon>Eukaryota</taxon>
        <taxon>Viridiplantae</taxon>
        <taxon>Streptophyta</taxon>
        <taxon>Embryophyta</taxon>
        <taxon>Tracheophyta</taxon>
        <taxon>Spermatophyta</taxon>
        <taxon>Magnoliopsida</taxon>
        <taxon>Amborellales</taxon>
        <taxon>Amborellaceae</taxon>
        <taxon>Amborella</taxon>
    </lineage>
</organism>
<proteinExistence type="predicted"/>
<gene>
    <name evidence="1" type="ORF">AMTR_s00024p00230520</name>
</gene>
<dbReference type="PANTHER" id="PTHR32176">
    <property type="entry name" value="XYLOSE ISOMERASE"/>
    <property type="match status" value="1"/>
</dbReference>
<dbReference type="Proteomes" id="UP000017836">
    <property type="component" value="Unassembled WGS sequence"/>
</dbReference>
<protein>
    <recommendedName>
        <fullName evidence="3">PNPLA domain-containing protein</fullName>
    </recommendedName>
</protein>
<dbReference type="InterPro" id="IPR016035">
    <property type="entry name" value="Acyl_Trfase/lysoPLipase"/>
</dbReference>
<sequence>MNVLCLGNTKPGLELETQIAVMAIVYPNFGNFITILSIDGGGVRGMIPAVILTALEEELQVHHDLSLASIIVSFLSLYVLRLGRDYSESAK</sequence>
<evidence type="ECO:0000313" key="2">
    <source>
        <dbReference type="Proteomes" id="UP000017836"/>
    </source>
</evidence>
<accession>W1PT79</accession>
<dbReference type="AlphaFoldDB" id="W1PT79"/>